<proteinExistence type="predicted"/>
<keyword evidence="3" id="KW-1185">Reference proteome</keyword>
<dbReference type="Proteomes" id="UP000596742">
    <property type="component" value="Unassembled WGS sequence"/>
</dbReference>
<dbReference type="PANTHER" id="PTHR26392:SF92">
    <property type="entry name" value="PROTEIN KINASE DOMAIN-CONTAINING PROTEIN"/>
    <property type="match status" value="1"/>
</dbReference>
<name>A0A8B6FLE2_MYTGA</name>
<dbReference type="EMBL" id="UYJE01006950">
    <property type="protein sequence ID" value="VDI50418.1"/>
    <property type="molecule type" value="Genomic_DNA"/>
</dbReference>
<protein>
    <recommendedName>
        <fullName evidence="1">G domain-containing protein</fullName>
    </recommendedName>
</protein>
<dbReference type="Gene3D" id="3.40.50.300">
    <property type="entry name" value="P-loop containing nucleotide triphosphate hydrolases"/>
    <property type="match status" value="1"/>
</dbReference>
<gene>
    <name evidence="2" type="ORF">MGAL_10B027218</name>
</gene>
<dbReference type="Pfam" id="PF01926">
    <property type="entry name" value="MMR_HSR1"/>
    <property type="match status" value="1"/>
</dbReference>
<dbReference type="InterPro" id="IPR006073">
    <property type="entry name" value="GTP-bd"/>
</dbReference>
<feature type="domain" description="G" evidence="1">
    <location>
        <begin position="64"/>
        <end position="183"/>
    </location>
</feature>
<dbReference type="SUPFAM" id="SSF52540">
    <property type="entry name" value="P-loop containing nucleoside triphosphate hydrolases"/>
    <property type="match status" value="1"/>
</dbReference>
<dbReference type="OrthoDB" id="8927528at2759"/>
<organism evidence="2 3">
    <name type="scientific">Mytilus galloprovincialis</name>
    <name type="common">Mediterranean mussel</name>
    <dbReference type="NCBI Taxonomy" id="29158"/>
    <lineage>
        <taxon>Eukaryota</taxon>
        <taxon>Metazoa</taxon>
        <taxon>Spiralia</taxon>
        <taxon>Lophotrochozoa</taxon>
        <taxon>Mollusca</taxon>
        <taxon>Bivalvia</taxon>
        <taxon>Autobranchia</taxon>
        <taxon>Pteriomorphia</taxon>
        <taxon>Mytilida</taxon>
        <taxon>Mytiloidea</taxon>
        <taxon>Mytilidae</taxon>
        <taxon>Mytilinae</taxon>
        <taxon>Mytilus</taxon>
    </lineage>
</organism>
<sequence length="505" mass="58306">MWKTKKIAEDATLKLRDIFETLEMMLKMEEFDEDLQEELSLAYPNYMTVLQTAKDDLLRKDCSIVIAGATSSGKSTLLNTLVGRKLFPVSNVASAGKVCRVRNSEELCVKTYDREDKLVKVENVASEEKLTEGNIIIVDTPGIGETDELDQLLIDFLPSALSMIFMVDASNAGGVQKDRLLKLFHEVLKNLDTMPCFDPREVIFLTNKWDNVKKEDTIGVNEHEKTWNTIMETLKNKWAFLTEENVFRISLNQVRVAFEIDNEAKTTELTEKLHAYLNLEKTKKQIINPEHDIAVSSVGTLSVTDILHARFEKATRDWLDGDEMKKRVAEVDTDMKTFLLEVESRLNEIKTNMIGFHRPLRSNAISDNFMSESVNILSGIPGTFETIVYVYIRLLMGGLFKTNQQRKTEMAEKFLKFMLESLSRSKIYDCFKKSFSLEYEKMIKKIFDIKLKQEVDTLVKTNRQLALRLETFRQKQHSYESLHALIEKIERDSKDFIETIFSNKF</sequence>
<dbReference type="InterPro" id="IPR027417">
    <property type="entry name" value="P-loop_NTPase"/>
</dbReference>
<reference evidence="2" key="1">
    <citation type="submission" date="2018-11" db="EMBL/GenBank/DDBJ databases">
        <authorList>
            <person name="Alioto T."/>
            <person name="Alioto T."/>
        </authorList>
    </citation>
    <scope>NUCLEOTIDE SEQUENCE</scope>
</reference>
<dbReference type="GO" id="GO:0005525">
    <property type="term" value="F:GTP binding"/>
    <property type="evidence" value="ECO:0007669"/>
    <property type="project" value="InterPro"/>
</dbReference>
<dbReference type="PANTHER" id="PTHR26392">
    <property type="entry name" value="MITOGEN-ACTIVATED PROTEIN KINASE KINASE KINASE 7-RELATED"/>
    <property type="match status" value="1"/>
</dbReference>
<evidence type="ECO:0000313" key="3">
    <source>
        <dbReference type="Proteomes" id="UP000596742"/>
    </source>
</evidence>
<dbReference type="AlphaFoldDB" id="A0A8B6FLE2"/>
<evidence type="ECO:0000259" key="1">
    <source>
        <dbReference type="Pfam" id="PF01926"/>
    </source>
</evidence>
<comment type="caution">
    <text evidence="2">The sequence shown here is derived from an EMBL/GenBank/DDBJ whole genome shotgun (WGS) entry which is preliminary data.</text>
</comment>
<accession>A0A8B6FLE2</accession>
<evidence type="ECO:0000313" key="2">
    <source>
        <dbReference type="EMBL" id="VDI50418.1"/>
    </source>
</evidence>